<dbReference type="Proteomes" id="UP000294360">
    <property type="component" value="Chromosome"/>
</dbReference>
<dbReference type="GO" id="GO:0016787">
    <property type="term" value="F:hydrolase activity"/>
    <property type="evidence" value="ECO:0007669"/>
    <property type="project" value="UniProtKB-KW"/>
</dbReference>
<keyword evidence="1" id="KW-0378">Hydrolase</keyword>
<name>A0A4U8Z2W3_METTU</name>
<dbReference type="PANTHER" id="PTHR35134:SF2">
    <property type="entry name" value="NUCLEOTIDASE YQFW-RELATED"/>
    <property type="match status" value="1"/>
</dbReference>
<dbReference type="PANTHER" id="PTHR35134">
    <property type="entry name" value="NUCLEOTIDASE YQFW-RELATED"/>
    <property type="match status" value="1"/>
</dbReference>
<dbReference type="AlphaFoldDB" id="A0A4U8Z2W3"/>
<gene>
    <name evidence="1" type="ORF">MTUNDRAET4_2802</name>
</gene>
<protein>
    <submittedName>
        <fullName evidence="1">HAD-superfamily hydrolase, subfamily IA, variant 3 (Modular protein)</fullName>
    </submittedName>
</protein>
<dbReference type="Gene3D" id="3.40.50.1000">
    <property type="entry name" value="HAD superfamily/HAD-like"/>
    <property type="match status" value="1"/>
</dbReference>
<dbReference type="InterPro" id="IPR036412">
    <property type="entry name" value="HAD-like_sf"/>
</dbReference>
<dbReference type="InterPro" id="IPR052419">
    <property type="entry name" value="5_3-deoxyribonucleotidase-like"/>
</dbReference>
<dbReference type="EMBL" id="LR536450">
    <property type="protein sequence ID" value="VFU09689.1"/>
    <property type="molecule type" value="Genomic_DNA"/>
</dbReference>
<evidence type="ECO:0000313" key="1">
    <source>
        <dbReference type="EMBL" id="VFU09689.1"/>
    </source>
</evidence>
<accession>A0A4U8Z2W3</accession>
<evidence type="ECO:0000313" key="2">
    <source>
        <dbReference type="Proteomes" id="UP000294360"/>
    </source>
</evidence>
<sequence>MNTIALDLDDTLVDTIATLLDWIEEAHGYRVDEARLATYQLGADEKQTAEIVDAFYDAAAHHKINAITGAAEGCRTLKEAGFNLVVVTARKLEAAPVTNALVDRLFPGVFADVHSVGHHPDKVKALRAAGAKLLIDDNARQIRRAADAGIPTILFGSLPWKSRCRLASSRARLGRARRHVRGVLTPYVIAPARNRRLTARGFVRFSCGLGPAAGAAARPSPRPVK</sequence>
<dbReference type="SUPFAM" id="SSF56784">
    <property type="entry name" value="HAD-like"/>
    <property type="match status" value="1"/>
</dbReference>
<proteinExistence type="predicted"/>
<dbReference type="RefSeq" id="WP_134490148.1">
    <property type="nucleotide sequence ID" value="NZ_LR536450.1"/>
</dbReference>
<dbReference type="KEGG" id="mtun:MTUNDRAET4_2802"/>
<reference evidence="1 2" key="1">
    <citation type="submission" date="2019-03" db="EMBL/GenBank/DDBJ databases">
        <authorList>
            <person name="Kox A.R. M."/>
        </authorList>
    </citation>
    <scope>NUCLEOTIDE SEQUENCE [LARGE SCALE GENOMIC DNA]</scope>
    <source>
        <strain evidence="1">MTUNDRAET4 annotated genome</strain>
    </source>
</reference>
<organism evidence="1 2">
    <name type="scientific">Methylocella tundrae</name>
    <dbReference type="NCBI Taxonomy" id="227605"/>
    <lineage>
        <taxon>Bacteria</taxon>
        <taxon>Pseudomonadati</taxon>
        <taxon>Pseudomonadota</taxon>
        <taxon>Alphaproteobacteria</taxon>
        <taxon>Hyphomicrobiales</taxon>
        <taxon>Beijerinckiaceae</taxon>
        <taxon>Methylocella</taxon>
    </lineage>
</organism>
<dbReference type="OrthoDB" id="8444427at2"/>
<dbReference type="InterPro" id="IPR023214">
    <property type="entry name" value="HAD_sf"/>
</dbReference>